<reference evidence="2" key="2">
    <citation type="journal article" date="2015" name="Data Brief">
        <title>Shoot transcriptome of the giant reed, Arundo donax.</title>
        <authorList>
            <person name="Barrero R.A."/>
            <person name="Guerrero F.D."/>
            <person name="Moolhuijzen P."/>
            <person name="Goolsby J.A."/>
            <person name="Tidwell J."/>
            <person name="Bellgard S.E."/>
            <person name="Bellgard M.I."/>
        </authorList>
    </citation>
    <scope>NUCLEOTIDE SEQUENCE</scope>
    <source>
        <tissue evidence="2">Shoot tissue taken approximately 20 cm above the soil surface</tissue>
    </source>
</reference>
<evidence type="ECO:0000313" key="2">
    <source>
        <dbReference type="EMBL" id="JAD68366.1"/>
    </source>
</evidence>
<dbReference type="EMBL" id="GBRH01229529">
    <property type="protein sequence ID" value="JAD68366.1"/>
    <property type="molecule type" value="Transcribed_RNA"/>
</dbReference>
<accession>A0A0A9BYH1</accession>
<name>A0A0A9BYH1_ARUDO</name>
<proteinExistence type="predicted"/>
<dbReference type="AlphaFoldDB" id="A0A0A9BYH1"/>
<protein>
    <submittedName>
        <fullName evidence="2">Uncharacterized protein</fullName>
    </submittedName>
</protein>
<sequence>MAARRSRQAPPRSTRGTPQSQWPTHQPPTLDRGRVRTAMGRPDLGLREADLAMDGRMKLCRHHFQQIWGGLKHRK</sequence>
<feature type="region of interest" description="Disordered" evidence="1">
    <location>
        <begin position="1"/>
        <end position="42"/>
    </location>
</feature>
<reference evidence="2" key="1">
    <citation type="submission" date="2014-09" db="EMBL/GenBank/DDBJ databases">
        <authorList>
            <person name="Magalhaes I.L.F."/>
            <person name="Oliveira U."/>
            <person name="Santos F.R."/>
            <person name="Vidigal T.H.D.A."/>
            <person name="Brescovit A.D."/>
            <person name="Santos A.J."/>
        </authorList>
    </citation>
    <scope>NUCLEOTIDE SEQUENCE</scope>
    <source>
        <tissue evidence="2">Shoot tissue taken approximately 20 cm above the soil surface</tissue>
    </source>
</reference>
<evidence type="ECO:0000256" key="1">
    <source>
        <dbReference type="SAM" id="MobiDB-lite"/>
    </source>
</evidence>
<organism evidence="2">
    <name type="scientific">Arundo donax</name>
    <name type="common">Giant reed</name>
    <name type="synonym">Donax arundinaceus</name>
    <dbReference type="NCBI Taxonomy" id="35708"/>
    <lineage>
        <taxon>Eukaryota</taxon>
        <taxon>Viridiplantae</taxon>
        <taxon>Streptophyta</taxon>
        <taxon>Embryophyta</taxon>
        <taxon>Tracheophyta</taxon>
        <taxon>Spermatophyta</taxon>
        <taxon>Magnoliopsida</taxon>
        <taxon>Liliopsida</taxon>
        <taxon>Poales</taxon>
        <taxon>Poaceae</taxon>
        <taxon>PACMAD clade</taxon>
        <taxon>Arundinoideae</taxon>
        <taxon>Arundineae</taxon>
        <taxon>Arundo</taxon>
    </lineage>
</organism>